<protein>
    <submittedName>
        <fullName evidence="8">MFS transporter</fullName>
    </submittedName>
</protein>
<dbReference type="InterPro" id="IPR036259">
    <property type="entry name" value="MFS_trans_sf"/>
</dbReference>
<dbReference type="Pfam" id="PF07690">
    <property type="entry name" value="MFS_1"/>
    <property type="match status" value="1"/>
</dbReference>
<feature type="domain" description="Major facilitator superfamily (MFS) profile" evidence="7">
    <location>
        <begin position="17"/>
        <end position="448"/>
    </location>
</feature>
<evidence type="ECO:0000313" key="9">
    <source>
        <dbReference type="Proteomes" id="UP000249065"/>
    </source>
</evidence>
<comment type="subcellular location">
    <subcellularLocation>
        <location evidence="1">Membrane</location>
        <topology evidence="1">Multi-pass membrane protein</topology>
    </subcellularLocation>
</comment>
<dbReference type="PANTHER" id="PTHR42718">
    <property type="entry name" value="MAJOR FACILITATOR SUPERFAMILY MULTIDRUG TRANSPORTER MFSC"/>
    <property type="match status" value="1"/>
</dbReference>
<accession>A0A327M2M9</accession>
<sequence>MLPIESDGLPMPRRVWAVAAVSVSIAITVLDSSMVNIALPGIARTLGISPASATWLLNAYQLTVVTTLLPLASLGETIGFRPVFLCGFALFGLASLGAALAPDFETLLACRILQGLGAAAVMSLTAGMIRHIYPLRLLGRAIGFNAMVVAVAGASAPSLAAAILTVAPWQALFAVHVPVSLLGIAIGWRSLPDHAGSGRRYDWPSACLNILAFGPVFLGADLMLHATLPAVLLVALGLASGAALVRRQLSQPAPLLPIDLLRTRVIAFSVAASVCAFSAWYASYVSLPFLLQGAGISQAGTGLIMTPWPLGMAFGAPIAGRLSDRVPTALLCAFGMGAMAVGLGVVASLPLLGNGLIIGAMMALCGAGFGCFSTPNNRTMLSSAPKARAGGAGGMQATARLLGTTLGTTVVGLCFQLAGAGGPRVALLAAIGFALAAGLLSLTRRRMG</sequence>
<dbReference type="PRINTS" id="PR01036">
    <property type="entry name" value="TCRTETB"/>
</dbReference>
<proteinExistence type="predicted"/>
<dbReference type="SUPFAM" id="SSF103473">
    <property type="entry name" value="MFS general substrate transporter"/>
    <property type="match status" value="1"/>
</dbReference>
<evidence type="ECO:0000259" key="7">
    <source>
        <dbReference type="PROSITE" id="PS50850"/>
    </source>
</evidence>
<keyword evidence="4 6" id="KW-1133">Transmembrane helix</keyword>
<dbReference type="Gene3D" id="1.20.1250.20">
    <property type="entry name" value="MFS general substrate transporter like domains"/>
    <property type="match status" value="1"/>
</dbReference>
<dbReference type="InterPro" id="IPR011701">
    <property type="entry name" value="MFS"/>
</dbReference>
<dbReference type="EMBL" id="QLIX01000020">
    <property type="protein sequence ID" value="RAI57140.1"/>
    <property type="molecule type" value="Genomic_DNA"/>
</dbReference>
<dbReference type="PROSITE" id="PS50850">
    <property type="entry name" value="MFS"/>
    <property type="match status" value="1"/>
</dbReference>
<dbReference type="PANTHER" id="PTHR42718:SF9">
    <property type="entry name" value="MAJOR FACILITATOR SUPERFAMILY MULTIDRUG TRANSPORTER MFSC"/>
    <property type="match status" value="1"/>
</dbReference>
<gene>
    <name evidence="8" type="ORF">DOO78_20065</name>
</gene>
<feature type="transmembrane region" description="Helical" evidence="6">
    <location>
        <begin position="169"/>
        <end position="191"/>
    </location>
</feature>
<feature type="transmembrane region" description="Helical" evidence="6">
    <location>
        <begin position="265"/>
        <end position="284"/>
    </location>
</feature>
<evidence type="ECO:0000256" key="1">
    <source>
        <dbReference type="ARBA" id="ARBA00004141"/>
    </source>
</evidence>
<evidence type="ECO:0000313" key="8">
    <source>
        <dbReference type="EMBL" id="RAI57140.1"/>
    </source>
</evidence>
<reference evidence="9" key="1">
    <citation type="submission" date="2018-06" db="EMBL/GenBank/DDBJ databases">
        <authorList>
            <person name="Khan S.A."/>
        </authorList>
    </citation>
    <scope>NUCLEOTIDE SEQUENCE [LARGE SCALE GENOMIC DNA]</scope>
    <source>
        <strain evidence="9">DB-1506</strain>
    </source>
</reference>
<feature type="transmembrane region" description="Helical" evidence="6">
    <location>
        <begin position="397"/>
        <end position="419"/>
    </location>
</feature>
<feature type="transmembrane region" description="Helical" evidence="6">
    <location>
        <begin position="15"/>
        <end position="39"/>
    </location>
</feature>
<keyword evidence="2" id="KW-0813">Transport</keyword>
<feature type="transmembrane region" description="Helical" evidence="6">
    <location>
        <begin position="328"/>
        <end position="349"/>
    </location>
</feature>
<dbReference type="Gene3D" id="1.20.1720.10">
    <property type="entry name" value="Multidrug resistance protein D"/>
    <property type="match status" value="1"/>
</dbReference>
<name>A0A327M2M9_9PROT</name>
<keyword evidence="9" id="KW-1185">Reference proteome</keyword>
<feature type="transmembrane region" description="Helical" evidence="6">
    <location>
        <begin position="355"/>
        <end position="376"/>
    </location>
</feature>
<evidence type="ECO:0000256" key="6">
    <source>
        <dbReference type="SAM" id="Phobius"/>
    </source>
</evidence>
<dbReference type="AlphaFoldDB" id="A0A327M2M9"/>
<dbReference type="OrthoDB" id="9812221at2"/>
<organism evidence="8 9">
    <name type="scientific">Roseicella frigidaeris</name>
    <dbReference type="NCBI Taxonomy" id="2230885"/>
    <lineage>
        <taxon>Bacteria</taxon>
        <taxon>Pseudomonadati</taxon>
        <taxon>Pseudomonadota</taxon>
        <taxon>Alphaproteobacteria</taxon>
        <taxon>Acetobacterales</taxon>
        <taxon>Roseomonadaceae</taxon>
        <taxon>Roseicella</taxon>
    </lineage>
</organism>
<dbReference type="RefSeq" id="WP_111471657.1">
    <property type="nucleotide sequence ID" value="NZ_QLIX01000020.1"/>
</dbReference>
<evidence type="ECO:0000256" key="4">
    <source>
        <dbReference type="ARBA" id="ARBA00022989"/>
    </source>
</evidence>
<feature type="transmembrane region" description="Helical" evidence="6">
    <location>
        <begin position="83"/>
        <end position="100"/>
    </location>
</feature>
<evidence type="ECO:0000256" key="5">
    <source>
        <dbReference type="ARBA" id="ARBA00023136"/>
    </source>
</evidence>
<feature type="transmembrane region" description="Helical" evidence="6">
    <location>
        <begin position="112"/>
        <end position="129"/>
    </location>
</feature>
<feature type="transmembrane region" description="Helical" evidence="6">
    <location>
        <begin position="226"/>
        <end position="245"/>
    </location>
</feature>
<evidence type="ECO:0000256" key="3">
    <source>
        <dbReference type="ARBA" id="ARBA00022692"/>
    </source>
</evidence>
<feature type="transmembrane region" description="Helical" evidence="6">
    <location>
        <begin position="296"/>
        <end position="316"/>
    </location>
</feature>
<dbReference type="Proteomes" id="UP000249065">
    <property type="component" value="Unassembled WGS sequence"/>
</dbReference>
<dbReference type="CDD" id="cd17321">
    <property type="entry name" value="MFS_MMR_MDR_like"/>
    <property type="match status" value="1"/>
</dbReference>
<comment type="caution">
    <text evidence="8">The sequence shown here is derived from an EMBL/GenBank/DDBJ whole genome shotgun (WGS) entry which is preliminary data.</text>
</comment>
<dbReference type="InterPro" id="IPR020846">
    <property type="entry name" value="MFS_dom"/>
</dbReference>
<feature type="transmembrane region" description="Helical" evidence="6">
    <location>
        <begin position="425"/>
        <end position="443"/>
    </location>
</feature>
<keyword evidence="3 6" id="KW-0812">Transmembrane</keyword>
<dbReference type="GO" id="GO:0022857">
    <property type="term" value="F:transmembrane transporter activity"/>
    <property type="evidence" value="ECO:0007669"/>
    <property type="project" value="InterPro"/>
</dbReference>
<evidence type="ECO:0000256" key="2">
    <source>
        <dbReference type="ARBA" id="ARBA00022448"/>
    </source>
</evidence>
<feature type="transmembrane region" description="Helical" evidence="6">
    <location>
        <begin position="141"/>
        <end position="163"/>
    </location>
</feature>
<dbReference type="GO" id="GO:0016020">
    <property type="term" value="C:membrane"/>
    <property type="evidence" value="ECO:0007669"/>
    <property type="project" value="UniProtKB-SubCell"/>
</dbReference>
<feature type="transmembrane region" description="Helical" evidence="6">
    <location>
        <begin position="51"/>
        <end position="71"/>
    </location>
</feature>
<keyword evidence="5 6" id="KW-0472">Membrane</keyword>